<dbReference type="SUPFAM" id="SSF46626">
    <property type="entry name" value="Cytochrome c"/>
    <property type="match status" value="2"/>
</dbReference>
<feature type="domain" description="Cytochrome c" evidence="10">
    <location>
        <begin position="240"/>
        <end position="479"/>
    </location>
</feature>
<dbReference type="OrthoDB" id="9805202at2"/>
<keyword evidence="11" id="KW-0575">Peroxidase</keyword>
<feature type="region of interest" description="Disordered" evidence="8">
    <location>
        <begin position="22"/>
        <end position="49"/>
    </location>
</feature>
<keyword evidence="2 7" id="KW-0349">Heme</keyword>
<dbReference type="PROSITE" id="PS51257">
    <property type="entry name" value="PROKAR_LIPOPROTEIN"/>
    <property type="match status" value="1"/>
</dbReference>
<dbReference type="EMBL" id="FXAT01000007">
    <property type="protein sequence ID" value="SMG55091.1"/>
    <property type="molecule type" value="Genomic_DNA"/>
</dbReference>
<dbReference type="Proteomes" id="UP000193228">
    <property type="component" value="Unassembled WGS sequence"/>
</dbReference>
<dbReference type="GO" id="GO:0020037">
    <property type="term" value="F:heme binding"/>
    <property type="evidence" value="ECO:0007669"/>
    <property type="project" value="InterPro"/>
</dbReference>
<dbReference type="PANTHER" id="PTHR30600">
    <property type="entry name" value="CYTOCHROME C PEROXIDASE-RELATED"/>
    <property type="match status" value="1"/>
</dbReference>
<evidence type="ECO:0000256" key="3">
    <source>
        <dbReference type="ARBA" id="ARBA00022723"/>
    </source>
</evidence>
<organism evidence="11 12">
    <name type="scientific">Paraburkholderia susongensis</name>
    <dbReference type="NCBI Taxonomy" id="1515439"/>
    <lineage>
        <taxon>Bacteria</taxon>
        <taxon>Pseudomonadati</taxon>
        <taxon>Pseudomonadota</taxon>
        <taxon>Betaproteobacteria</taxon>
        <taxon>Burkholderiales</taxon>
        <taxon>Burkholderiaceae</taxon>
        <taxon>Paraburkholderia</taxon>
    </lineage>
</organism>
<keyword evidence="12" id="KW-1185">Reference proteome</keyword>
<evidence type="ECO:0000256" key="1">
    <source>
        <dbReference type="ARBA" id="ARBA00004196"/>
    </source>
</evidence>
<evidence type="ECO:0000256" key="5">
    <source>
        <dbReference type="ARBA" id="ARBA00023002"/>
    </source>
</evidence>
<feature type="compositionally biased region" description="Low complexity" evidence="8">
    <location>
        <begin position="437"/>
        <end position="451"/>
    </location>
</feature>
<comment type="subcellular location">
    <subcellularLocation>
        <location evidence="1">Cell envelope</location>
    </subcellularLocation>
</comment>
<evidence type="ECO:0000313" key="12">
    <source>
        <dbReference type="Proteomes" id="UP000193228"/>
    </source>
</evidence>
<name>A0A1X7LMJ4_9BURK</name>
<gene>
    <name evidence="11" type="ORF">SAMN06265784_107117</name>
</gene>
<feature type="signal peptide" evidence="9">
    <location>
        <begin position="1"/>
        <end position="20"/>
    </location>
</feature>
<dbReference type="PROSITE" id="PS51007">
    <property type="entry name" value="CYTC"/>
    <property type="match status" value="2"/>
</dbReference>
<proteinExistence type="predicted"/>
<evidence type="ECO:0000259" key="10">
    <source>
        <dbReference type="PROSITE" id="PS51007"/>
    </source>
</evidence>
<dbReference type="RefSeq" id="WP_085486744.1">
    <property type="nucleotide sequence ID" value="NZ_FXAT01000007.1"/>
</dbReference>
<evidence type="ECO:0000256" key="9">
    <source>
        <dbReference type="SAM" id="SignalP"/>
    </source>
</evidence>
<evidence type="ECO:0000256" key="6">
    <source>
        <dbReference type="ARBA" id="ARBA00023004"/>
    </source>
</evidence>
<feature type="region of interest" description="Disordered" evidence="8">
    <location>
        <begin position="433"/>
        <end position="462"/>
    </location>
</feature>
<dbReference type="InterPro" id="IPR051395">
    <property type="entry name" value="Cytochrome_c_Peroxidase/MauG"/>
</dbReference>
<dbReference type="GO" id="GO:0009055">
    <property type="term" value="F:electron transfer activity"/>
    <property type="evidence" value="ECO:0007669"/>
    <property type="project" value="InterPro"/>
</dbReference>
<dbReference type="InterPro" id="IPR004852">
    <property type="entry name" value="Di-haem_cyt_c_peroxidsae"/>
</dbReference>
<evidence type="ECO:0000313" key="11">
    <source>
        <dbReference type="EMBL" id="SMG55091.1"/>
    </source>
</evidence>
<evidence type="ECO:0000256" key="2">
    <source>
        <dbReference type="ARBA" id="ARBA00022617"/>
    </source>
</evidence>
<dbReference type="PANTHER" id="PTHR30600:SF10">
    <property type="entry name" value="BLL6722 PROTEIN"/>
    <property type="match status" value="1"/>
</dbReference>
<keyword evidence="4 9" id="KW-0732">Signal</keyword>
<accession>A0A1X7LMJ4</accession>
<dbReference type="GO" id="GO:0004130">
    <property type="term" value="F:cytochrome-c peroxidase activity"/>
    <property type="evidence" value="ECO:0007669"/>
    <property type="project" value="TreeGrafter"/>
</dbReference>
<dbReference type="InterPro" id="IPR009056">
    <property type="entry name" value="Cyt_c-like_dom"/>
</dbReference>
<feature type="domain" description="Cytochrome c" evidence="10">
    <location>
        <begin position="57"/>
        <end position="164"/>
    </location>
</feature>
<sequence>MRKLSLGVLCALSLLLTACGGGGSDSGGSTQTSSSSGGSGSGGASSVAPPATVTLSAAAQVGKQLFFDQNLSGGKNMSCASCHSPQYAYGPPNSLSVQLGSDPSLAGQRAVPSLRYKSMTPPYNDIADNPDGITQNAPGGGFMWDGRATTLATQVSLPLLNPLEMNNASAANVVKAVQAASYAPLFQQAFGAGVFSSTDTAFADIGLALQAYQQEDPSFAPYSSKFDLFEANKVGGALTAAELRGLQLFNDTDKGAGCVACHYAGANFNGSVGLMTDFTYQAIGAPRNDTQIPDNPDPIPSNATASYYDMGLCGPLNDLHPPGTANSGAAPDSFTGVNVPDPYCGRFKVPTLRNVATRTAFFHNGVFHSLVQVLNFYNTRDTNPEYWYPSTGGDASNVVQNPSFALFPSAASGATATPYNDLPVAYQGNIDEELPMGQGQTDAGGTTAADGAKPRAVHSTPQLTQQNIQDLVCFLNTLTDGYQPPAQAPTSGACVN</sequence>
<feature type="compositionally biased region" description="Low complexity" evidence="8">
    <location>
        <begin position="27"/>
        <end position="36"/>
    </location>
</feature>
<dbReference type="GO" id="GO:0046872">
    <property type="term" value="F:metal ion binding"/>
    <property type="evidence" value="ECO:0007669"/>
    <property type="project" value="UniProtKB-KW"/>
</dbReference>
<protein>
    <submittedName>
        <fullName evidence="11">Cytochrome c peroxidase</fullName>
    </submittedName>
</protein>
<dbReference type="GO" id="GO:0030313">
    <property type="term" value="C:cell envelope"/>
    <property type="evidence" value="ECO:0007669"/>
    <property type="project" value="UniProtKB-SubCell"/>
</dbReference>
<feature type="chain" id="PRO_5012349545" evidence="9">
    <location>
        <begin position="21"/>
        <end position="496"/>
    </location>
</feature>
<dbReference type="InterPro" id="IPR036909">
    <property type="entry name" value="Cyt_c-like_dom_sf"/>
</dbReference>
<dbReference type="AlphaFoldDB" id="A0A1X7LMJ4"/>
<dbReference type="Gene3D" id="1.10.760.10">
    <property type="entry name" value="Cytochrome c-like domain"/>
    <property type="match status" value="2"/>
</dbReference>
<keyword evidence="5" id="KW-0560">Oxidoreductase</keyword>
<keyword evidence="6 7" id="KW-0408">Iron</keyword>
<evidence type="ECO:0000256" key="7">
    <source>
        <dbReference type="PROSITE-ProRule" id="PRU00433"/>
    </source>
</evidence>
<reference evidence="12" key="1">
    <citation type="submission" date="2017-04" db="EMBL/GenBank/DDBJ databases">
        <authorList>
            <person name="Varghese N."/>
            <person name="Submissions S."/>
        </authorList>
    </citation>
    <scope>NUCLEOTIDE SEQUENCE [LARGE SCALE GENOMIC DNA]</scope>
    <source>
        <strain evidence="12">LMG 29540</strain>
    </source>
</reference>
<dbReference type="Pfam" id="PF03150">
    <property type="entry name" value="CCP_MauG"/>
    <property type="match status" value="1"/>
</dbReference>
<evidence type="ECO:0000256" key="4">
    <source>
        <dbReference type="ARBA" id="ARBA00022729"/>
    </source>
</evidence>
<keyword evidence="3 7" id="KW-0479">Metal-binding</keyword>
<evidence type="ECO:0000256" key="8">
    <source>
        <dbReference type="SAM" id="MobiDB-lite"/>
    </source>
</evidence>
<dbReference type="STRING" id="1515439.SAMN06265784_107117"/>